<feature type="transmembrane region" description="Helical" evidence="1">
    <location>
        <begin position="118"/>
        <end position="136"/>
    </location>
</feature>
<keyword evidence="1" id="KW-0812">Transmembrane</keyword>
<evidence type="ECO:0000313" key="3">
    <source>
        <dbReference type="Proteomes" id="UP000198914"/>
    </source>
</evidence>
<evidence type="ECO:0000256" key="1">
    <source>
        <dbReference type="SAM" id="Phobius"/>
    </source>
</evidence>
<sequence>MSGLQFLYAAFLRLAALGLILVAGCGLIMPGFAEHAELNLVQRLPDQAIFLAFGLGVFLLVPWWLPQGLRRPSRSFHLIWIVVLAGSSWLATSIMIDIMRTLEQKFGSGIPITPVVELAWISGAMLGALLIGFLVAKNTSPTDHPAPKDPARAMPVKERKPVRLPEKKLPALGAAMKLYIAADWIILRILGLGLMATAYMLWTMIDDGQTFQAEALAHGKDPLTAVYVYGGVGALLGIPFLLPGRIARPKNVGYGLIKAVLLVGAAYVLIVPMDVAIVTFTPDIYHPTLIETVPRLFKAICGIAVTSALLISFFRQLNGLPAVDYKGDAKVTLTAAQLHDLRKARMQG</sequence>
<name>A0A1H3T7U6_9RHOB</name>
<dbReference type="Proteomes" id="UP000198914">
    <property type="component" value="Unassembled WGS sequence"/>
</dbReference>
<organism evidence="2 3">
    <name type="scientific">Jannaschia faecimaris</name>
    <dbReference type="NCBI Taxonomy" id="1244108"/>
    <lineage>
        <taxon>Bacteria</taxon>
        <taxon>Pseudomonadati</taxon>
        <taxon>Pseudomonadota</taxon>
        <taxon>Alphaproteobacteria</taxon>
        <taxon>Rhodobacterales</taxon>
        <taxon>Roseobacteraceae</taxon>
        <taxon>Jannaschia</taxon>
    </lineage>
</organism>
<keyword evidence="1" id="KW-1133">Transmembrane helix</keyword>
<dbReference type="AlphaFoldDB" id="A0A1H3T7U6"/>
<accession>A0A1H3T7U6</accession>
<dbReference type="EMBL" id="FNPX01000015">
    <property type="protein sequence ID" value="SDZ46413.1"/>
    <property type="molecule type" value="Genomic_DNA"/>
</dbReference>
<feature type="transmembrane region" description="Helical" evidence="1">
    <location>
        <begin position="225"/>
        <end position="242"/>
    </location>
</feature>
<feature type="transmembrane region" description="Helical" evidence="1">
    <location>
        <begin position="254"/>
        <end position="276"/>
    </location>
</feature>
<keyword evidence="1" id="KW-0472">Membrane</keyword>
<feature type="transmembrane region" description="Helical" evidence="1">
    <location>
        <begin position="7"/>
        <end position="29"/>
    </location>
</feature>
<feature type="transmembrane region" description="Helical" evidence="1">
    <location>
        <begin position="78"/>
        <end position="98"/>
    </location>
</feature>
<reference evidence="3" key="1">
    <citation type="submission" date="2016-10" db="EMBL/GenBank/DDBJ databases">
        <authorList>
            <person name="Varghese N."/>
            <person name="Submissions S."/>
        </authorList>
    </citation>
    <scope>NUCLEOTIDE SEQUENCE [LARGE SCALE GENOMIC DNA]</scope>
    <source>
        <strain evidence="3">DSM 100420</strain>
    </source>
</reference>
<keyword evidence="3" id="KW-1185">Reference proteome</keyword>
<feature type="transmembrane region" description="Helical" evidence="1">
    <location>
        <begin position="296"/>
        <end position="314"/>
    </location>
</feature>
<dbReference type="STRING" id="1244108.SAMN05444004_11577"/>
<feature type="transmembrane region" description="Helical" evidence="1">
    <location>
        <begin position="49"/>
        <end position="66"/>
    </location>
</feature>
<evidence type="ECO:0000313" key="2">
    <source>
        <dbReference type="EMBL" id="SDZ46413.1"/>
    </source>
</evidence>
<proteinExistence type="predicted"/>
<gene>
    <name evidence="2" type="ORF">SAMN05444004_11577</name>
</gene>
<feature type="transmembrane region" description="Helical" evidence="1">
    <location>
        <begin position="185"/>
        <end position="205"/>
    </location>
</feature>
<protein>
    <submittedName>
        <fullName evidence="2">Uncharacterized protein</fullName>
    </submittedName>
</protein>